<dbReference type="EMBL" id="CP051217">
    <property type="protein sequence ID" value="QJB70083.1"/>
    <property type="molecule type" value="Genomic_DNA"/>
</dbReference>
<comment type="function">
    <text evidence="6">Quinone reductase that provides resistance to thiol-specific stress caused by electrophilic quinones.</text>
</comment>
<gene>
    <name evidence="6" type="primary">azoR</name>
    <name evidence="8" type="ORF">HF685_12955</name>
</gene>
<dbReference type="PANTHER" id="PTHR43741:SF2">
    <property type="entry name" value="FMN-DEPENDENT NADH:QUINONE OXIDOREDUCTASE"/>
    <property type="match status" value="1"/>
</dbReference>
<feature type="binding site" evidence="6">
    <location>
        <begin position="19"/>
        <end position="21"/>
    </location>
    <ligand>
        <name>FMN</name>
        <dbReference type="ChEBI" id="CHEBI:58210"/>
    </ligand>
</feature>
<evidence type="ECO:0000313" key="8">
    <source>
        <dbReference type="EMBL" id="QJB70083.1"/>
    </source>
</evidence>
<dbReference type="EC" id="1.7.1.17" evidence="6"/>
<dbReference type="SUPFAM" id="SSF52218">
    <property type="entry name" value="Flavoproteins"/>
    <property type="match status" value="1"/>
</dbReference>
<comment type="catalytic activity">
    <reaction evidence="5">
        <text>N,N-dimethyl-1,4-phenylenediamine + anthranilate + 2 NAD(+) = 2-(4-dimethylaminophenyl)diazenylbenzoate + 2 NADH + 2 H(+)</text>
        <dbReference type="Rhea" id="RHEA:55872"/>
        <dbReference type="ChEBI" id="CHEBI:15378"/>
        <dbReference type="ChEBI" id="CHEBI:15783"/>
        <dbReference type="ChEBI" id="CHEBI:16567"/>
        <dbReference type="ChEBI" id="CHEBI:57540"/>
        <dbReference type="ChEBI" id="CHEBI:57945"/>
        <dbReference type="ChEBI" id="CHEBI:71579"/>
        <dbReference type="EC" id="1.7.1.17"/>
    </reaction>
    <physiologicalReaction direction="right-to-left" evidence="5">
        <dbReference type="Rhea" id="RHEA:55874"/>
    </physiologicalReaction>
</comment>
<evidence type="ECO:0000256" key="3">
    <source>
        <dbReference type="ARBA" id="ARBA00023002"/>
    </source>
</evidence>
<dbReference type="EC" id="1.6.5.-" evidence="6"/>
<keyword evidence="1 6" id="KW-0285">Flavoprotein</keyword>
<comment type="caution">
    <text evidence="6">Lacks conserved residue(s) required for the propagation of feature annotation.</text>
</comment>
<dbReference type="InterPro" id="IPR050104">
    <property type="entry name" value="FMN-dep_NADH:Q_OxRdtase_AzoR1"/>
</dbReference>
<dbReference type="GO" id="GO:0009055">
    <property type="term" value="F:electron transfer activity"/>
    <property type="evidence" value="ECO:0007669"/>
    <property type="project" value="UniProtKB-UniRule"/>
</dbReference>
<evidence type="ECO:0000256" key="4">
    <source>
        <dbReference type="ARBA" id="ARBA00023027"/>
    </source>
</evidence>
<evidence type="ECO:0000256" key="5">
    <source>
        <dbReference type="ARBA" id="ARBA00048542"/>
    </source>
</evidence>
<dbReference type="GO" id="GO:0010181">
    <property type="term" value="F:FMN binding"/>
    <property type="evidence" value="ECO:0007669"/>
    <property type="project" value="UniProtKB-UniRule"/>
</dbReference>
<dbReference type="AlphaFoldDB" id="A0A6H2DQ28"/>
<dbReference type="InterPro" id="IPR003680">
    <property type="entry name" value="Flavodoxin_fold"/>
</dbReference>
<dbReference type="Gene3D" id="3.40.50.360">
    <property type="match status" value="1"/>
</dbReference>
<keyword evidence="4 6" id="KW-0520">NAD</keyword>
<evidence type="ECO:0000256" key="2">
    <source>
        <dbReference type="ARBA" id="ARBA00022643"/>
    </source>
</evidence>
<organism evidence="8 9">
    <name type="scientific">Parasphingorhabdus halotolerans</name>
    <dbReference type="NCBI Taxonomy" id="2725558"/>
    <lineage>
        <taxon>Bacteria</taxon>
        <taxon>Pseudomonadati</taxon>
        <taxon>Pseudomonadota</taxon>
        <taxon>Alphaproteobacteria</taxon>
        <taxon>Sphingomonadales</taxon>
        <taxon>Sphingomonadaceae</taxon>
        <taxon>Parasphingorhabdus</taxon>
    </lineage>
</organism>
<dbReference type="Proteomes" id="UP000501600">
    <property type="component" value="Chromosome"/>
</dbReference>
<name>A0A6H2DQ28_9SPHN</name>
<reference evidence="8 9" key="1">
    <citation type="submission" date="2020-04" db="EMBL/GenBank/DDBJ databases">
        <title>Genome sequence for Sphingorhabdus sp. strain M1.</title>
        <authorList>
            <person name="Park S.-J."/>
        </authorList>
    </citation>
    <scope>NUCLEOTIDE SEQUENCE [LARGE SCALE GENOMIC DNA]</scope>
    <source>
        <strain evidence="8 9">JK6</strain>
    </source>
</reference>
<evidence type="ECO:0000313" key="9">
    <source>
        <dbReference type="Proteomes" id="UP000501600"/>
    </source>
</evidence>
<evidence type="ECO:0000256" key="1">
    <source>
        <dbReference type="ARBA" id="ARBA00022630"/>
    </source>
</evidence>
<dbReference type="GO" id="GO:0016655">
    <property type="term" value="F:oxidoreductase activity, acting on NAD(P)H, quinone or similar compound as acceptor"/>
    <property type="evidence" value="ECO:0007669"/>
    <property type="project" value="InterPro"/>
</dbReference>
<evidence type="ECO:0000256" key="6">
    <source>
        <dbReference type="HAMAP-Rule" id="MF_01216"/>
    </source>
</evidence>
<comment type="function">
    <text evidence="6">Also exhibits azoreductase activity. Catalyzes the reductive cleavage of the azo bond in aromatic azo compounds to the corresponding amines.</text>
</comment>
<evidence type="ECO:0000259" key="7">
    <source>
        <dbReference type="Pfam" id="PF02525"/>
    </source>
</evidence>
<dbReference type="GO" id="GO:0016652">
    <property type="term" value="F:oxidoreductase activity, acting on NAD(P)H as acceptor"/>
    <property type="evidence" value="ECO:0007669"/>
    <property type="project" value="UniProtKB-UniRule"/>
</dbReference>
<comment type="cofactor">
    <cofactor evidence="6">
        <name>FMN</name>
        <dbReference type="ChEBI" id="CHEBI:58210"/>
    </cofactor>
    <text evidence="6">Binds 1 FMN per subunit.</text>
</comment>
<comment type="subunit">
    <text evidence="6">Homodimer.</text>
</comment>
<keyword evidence="9" id="KW-1185">Reference proteome</keyword>
<dbReference type="InterPro" id="IPR023048">
    <property type="entry name" value="NADH:quinone_OxRdtase_FMN_depd"/>
</dbReference>
<sequence length="193" mass="20665">MTQSNSILRIDASARKSGSSSRRLTDSVIEKLAPETVTIRDLTDGVSFVTEDWVNANFTDEADRTHAQKAELAYSDALVEELVAADTLVIGTPIYNFGVPAALKAWIDMIARARKTFHYTANGPEGLLTGKKAYVLVASGGTEMGSAIDFASGYLRHVLGFVGITDVTFIAADQQMVKGDAALDTAMDQVSTL</sequence>
<dbReference type="Pfam" id="PF02525">
    <property type="entry name" value="Flavodoxin_2"/>
    <property type="match status" value="1"/>
</dbReference>
<proteinExistence type="inferred from homology"/>
<dbReference type="InterPro" id="IPR029039">
    <property type="entry name" value="Flavoprotein-like_sf"/>
</dbReference>
<dbReference type="KEGG" id="phao:HF685_12955"/>
<dbReference type="RefSeq" id="WP_168820351.1">
    <property type="nucleotide sequence ID" value="NZ_CP051217.1"/>
</dbReference>
<dbReference type="PANTHER" id="PTHR43741">
    <property type="entry name" value="FMN-DEPENDENT NADH-AZOREDUCTASE 1"/>
    <property type="match status" value="1"/>
</dbReference>
<feature type="binding site" evidence="6">
    <location>
        <position position="13"/>
    </location>
    <ligand>
        <name>FMN</name>
        <dbReference type="ChEBI" id="CHEBI:58210"/>
    </ligand>
</feature>
<keyword evidence="3 6" id="KW-0560">Oxidoreductase</keyword>
<accession>A0A6H2DQ28</accession>
<feature type="domain" description="Flavodoxin-like fold" evidence="7">
    <location>
        <begin position="6"/>
        <end position="190"/>
    </location>
</feature>
<comment type="catalytic activity">
    <reaction evidence="6">
        <text>2 a quinone + NADH + H(+) = 2 a 1,4-benzosemiquinone + NAD(+)</text>
        <dbReference type="Rhea" id="RHEA:65952"/>
        <dbReference type="ChEBI" id="CHEBI:15378"/>
        <dbReference type="ChEBI" id="CHEBI:57540"/>
        <dbReference type="ChEBI" id="CHEBI:57945"/>
        <dbReference type="ChEBI" id="CHEBI:132124"/>
        <dbReference type="ChEBI" id="CHEBI:134225"/>
    </reaction>
</comment>
<keyword evidence="2 6" id="KW-0288">FMN</keyword>
<dbReference type="HAMAP" id="MF_01216">
    <property type="entry name" value="Azoreductase_type1"/>
    <property type="match status" value="1"/>
</dbReference>
<comment type="similarity">
    <text evidence="6">Belongs to the azoreductase type 1 family.</text>
</comment>
<protein>
    <recommendedName>
        <fullName evidence="6">FMN dependent NADH:quinone oxidoreductase</fullName>
        <ecNumber evidence="6">1.6.5.-</ecNumber>
    </recommendedName>
    <alternativeName>
        <fullName evidence="6">Azo-dye reductase</fullName>
    </alternativeName>
    <alternativeName>
        <fullName evidence="6">FMN-dependent NADH-azo compound oxidoreductase</fullName>
    </alternativeName>
    <alternativeName>
        <fullName evidence="6">FMN-dependent NADH-azoreductase</fullName>
        <ecNumber evidence="6">1.7.1.17</ecNumber>
    </alternativeName>
</protein>